<dbReference type="InterPro" id="IPR004291">
    <property type="entry name" value="Transposase_IS66_central"/>
</dbReference>
<evidence type="ECO:0000259" key="3">
    <source>
        <dbReference type="Pfam" id="PF13007"/>
    </source>
</evidence>
<dbReference type="HOGENOM" id="CLU_023034_0_1_4"/>
<accession>T1X445</accession>
<evidence type="ECO:0000259" key="1">
    <source>
        <dbReference type="Pfam" id="PF03050"/>
    </source>
</evidence>
<sequence length="522" mass="57062">MPNTAHAPHTVDSLLRVVQARDAEVALLKLLVDKLKVQLLRQVRARFGASSEQLDDPQIALIADLPTHELAPVAQTPQAPAANSEGFDRSLPAHLPRENHVYRPEASDARRDAAGQACGCSACGGRLRQIGQDVSEQLEYVPSRFKVIRHVRPKLACMACESIFQAPAPSRPIARGVAGPGLLAHVLVAKYCDHQPLYRQSRIYAREGVPIERSTMAGWVGQSEKLLDPLVAALGRYVLAGSKLHADDTPVAVLSPGRGRTKTGRLWVYVRDDRSSASTDAPAAWLRCSPDRKGEHPQAHLKDFKGVLQADAYAGFARLYAGGAIIEASCWAHARRPFWDLHESQGRAPGSVAEQALRRIGALYAIEADIRGRPPAERCRERQARAGPLLEELFAWLRGMLGQVSAKSELARAIGYTLTRLGSLTRYRDDGRIEIDNNAAERALRGVGLGRKNFMFMGSDAGGERAAAIYSLVESAKLNGLDPEAYLRDVLGRIADHPINRIDELLPWNIGGPQHIEQRLAA</sequence>
<evidence type="ECO:0000313" key="5">
    <source>
        <dbReference type="EMBL" id="AGU47383.1"/>
    </source>
</evidence>
<proteinExistence type="predicted"/>
<dbReference type="AlphaFoldDB" id="T1X445"/>
<dbReference type="InterPro" id="IPR024463">
    <property type="entry name" value="Transposase_TnpC_homeodom"/>
</dbReference>
<dbReference type="RefSeq" id="WP_021004953.1">
    <property type="nucleotide sequence ID" value="NC_022247.1"/>
</dbReference>
<dbReference type="Pfam" id="PF13817">
    <property type="entry name" value="DDE_Tnp_IS66_C"/>
    <property type="match status" value="1"/>
</dbReference>
<dbReference type="Pfam" id="PF13005">
    <property type="entry name" value="zf-IS66"/>
    <property type="match status" value="1"/>
</dbReference>
<dbReference type="PATRIC" id="fig|1246301.3.peg.264"/>
<evidence type="ECO:0000259" key="4">
    <source>
        <dbReference type="Pfam" id="PF13817"/>
    </source>
</evidence>
<dbReference type="OrthoDB" id="9794514at2"/>
<reference evidence="5 6" key="1">
    <citation type="submission" date="2012-10" db="EMBL/GenBank/DDBJ databases">
        <title>Genome sequence of Variovorax paradoxus B4.</title>
        <authorList>
            <person name="Schuldes J."/>
            <person name="Brandt U."/>
            <person name="Hiessl S."/>
            <person name="Wuebbeler J.H."/>
            <person name="Thuermer A."/>
            <person name="Steinbuechel A."/>
            <person name="Daniel R."/>
        </authorList>
    </citation>
    <scope>NUCLEOTIDE SEQUENCE [LARGE SCALE GENOMIC DNA]</scope>
    <source>
        <strain evidence="5 6">B4</strain>
    </source>
</reference>
<dbReference type="NCBIfam" id="NF033517">
    <property type="entry name" value="transpos_IS66"/>
    <property type="match status" value="1"/>
</dbReference>
<feature type="domain" description="Transposase TnpC homeodomain" evidence="3">
    <location>
        <begin position="35"/>
        <end position="98"/>
    </location>
</feature>
<dbReference type="InterPro" id="IPR024474">
    <property type="entry name" value="Znf_dom_IS66"/>
</dbReference>
<name>T1X445_VARPD</name>
<dbReference type="InterPro" id="IPR052344">
    <property type="entry name" value="Transposase-related"/>
</dbReference>
<dbReference type="EMBL" id="CP003911">
    <property type="protein sequence ID" value="AGU47383.1"/>
    <property type="molecule type" value="Genomic_DNA"/>
</dbReference>
<dbReference type="Proteomes" id="UP000016223">
    <property type="component" value="Chromosome 1"/>
</dbReference>
<gene>
    <name evidence="5" type="ORF">VAPA_1c02530</name>
</gene>
<dbReference type="KEGG" id="vpd:VAPA_1c02530"/>
<protein>
    <submittedName>
        <fullName evidence="5">Transposase, IS66 familly</fullName>
    </submittedName>
</protein>
<organism evidence="5 6">
    <name type="scientific">Variovorax paradoxus B4</name>
    <dbReference type="NCBI Taxonomy" id="1246301"/>
    <lineage>
        <taxon>Bacteria</taxon>
        <taxon>Pseudomonadati</taxon>
        <taxon>Pseudomonadota</taxon>
        <taxon>Betaproteobacteria</taxon>
        <taxon>Burkholderiales</taxon>
        <taxon>Comamonadaceae</taxon>
        <taxon>Variovorax</taxon>
    </lineage>
</organism>
<dbReference type="PANTHER" id="PTHR33678:SF1">
    <property type="entry name" value="BLL1576 PROTEIN"/>
    <property type="match status" value="1"/>
</dbReference>
<dbReference type="PANTHER" id="PTHR33678">
    <property type="entry name" value="BLL1576 PROTEIN"/>
    <property type="match status" value="1"/>
</dbReference>
<feature type="domain" description="Transposase IS66 zinc-finger binding" evidence="2">
    <location>
        <begin position="118"/>
        <end position="161"/>
    </location>
</feature>
<evidence type="ECO:0000313" key="6">
    <source>
        <dbReference type="Proteomes" id="UP000016223"/>
    </source>
</evidence>
<feature type="domain" description="Transposase IS66 C-terminal" evidence="4">
    <location>
        <begin position="471"/>
        <end position="508"/>
    </location>
</feature>
<feature type="domain" description="Transposase IS66 central" evidence="1">
    <location>
        <begin position="175"/>
        <end position="464"/>
    </location>
</feature>
<dbReference type="InterPro" id="IPR039552">
    <property type="entry name" value="IS66_C"/>
</dbReference>
<dbReference type="Pfam" id="PF13007">
    <property type="entry name" value="LZ_Tnp_IS66"/>
    <property type="match status" value="1"/>
</dbReference>
<evidence type="ECO:0000259" key="2">
    <source>
        <dbReference type="Pfam" id="PF13005"/>
    </source>
</evidence>
<dbReference type="Pfam" id="PF03050">
    <property type="entry name" value="DDE_Tnp_IS66"/>
    <property type="match status" value="1"/>
</dbReference>